<protein>
    <submittedName>
        <fullName evidence="3">Uncharacterized protein</fullName>
    </submittedName>
</protein>
<comment type="caution">
    <text evidence="3">The sequence shown here is derived from an EMBL/GenBank/DDBJ whole genome shotgun (WGS) entry which is preliminary data.</text>
</comment>
<dbReference type="Proteomes" id="UP000316639">
    <property type="component" value="Unassembled WGS sequence"/>
</dbReference>
<evidence type="ECO:0000313" key="4">
    <source>
        <dbReference type="Proteomes" id="UP000316639"/>
    </source>
</evidence>
<dbReference type="InterPro" id="IPR024079">
    <property type="entry name" value="MetalloPept_cat_dom_sf"/>
</dbReference>
<dbReference type="GO" id="GO:0008237">
    <property type="term" value="F:metallopeptidase activity"/>
    <property type="evidence" value="ECO:0007669"/>
    <property type="project" value="InterPro"/>
</dbReference>
<accession>A0A563EEH5</accession>
<feature type="compositionally biased region" description="Polar residues" evidence="2">
    <location>
        <begin position="1288"/>
        <end position="1297"/>
    </location>
</feature>
<evidence type="ECO:0000256" key="1">
    <source>
        <dbReference type="SAM" id="Coils"/>
    </source>
</evidence>
<evidence type="ECO:0000256" key="2">
    <source>
        <dbReference type="SAM" id="MobiDB-lite"/>
    </source>
</evidence>
<sequence length="1318" mass="143812">MEYPDRPPLRVSSDRTIAMNASEDLEVQEVYATAKAVNTSNAQLALADSGVRLHMSTDHRVTLDHDGQQRVLYRVKPEFRNEHPPDVCRDFAAVVLGGQPEHVVFRSGDTTIEVGTSPDNSFELTGTHKLAEALANIAGAGETTDVNPAWAAKQIASDTRNTATIGKAPRVGKRYGSALSPRPENAQRRTAMDAAVKQIGANQYAWPKVSEGYVINAISTPGEDGRPLFDVNHAREGDVSPADYHFGYHFGAVVLSSEDGNDQVTLENFNRPPGHKATINAAIDKNLDVYRGQFETILNDLKNQPDTADESQRRQIKAKIELATALRDLERYTAEGDQRQARSARTSAGRHLNSLGGLAQPQDLWHFRMYSNQPGQTFHEQRALLYSDRPSRLVNPLTAVVVGGHGPRVPRAVAFQKRSTVLTPQGRSTVRKAAAEQARDAVWRRNNRLDLATVEFIGHGNGTWPRRDATAKLTAKLRAEVVAKQYKEDLQAALARLQEGRQNPITIDDIQFTETPAGRTHGEDASPGVKAEVQRRRTQIDGHTSPTFPPPPVTAQTAEQVDAEDGVVIAQAGQQLVSVDNLVHGDEVEEHVIAMTTSDNNDMSRRGVAQWNVNSSIGGPRPNSTPSQQGALRSDLDEMIAEISNIQMLTGQIPAVQGPAAERAKAELDALPDEVRGWWMAELNTRLGQLVADAKPKLLADSLGLMNEAVELSWSGGDSTALQGELLARTDTALGLERQYPDVREFPFQAEFERLDALEEGAAEYQVLRNELQESLNELNKKNVDPVVAIVNELNADQLEKFRAVNNHDRLQNKLQSATTEDEREYLLAALEHTVELTDQLAHVDLSDEHSRLLRDLGPDKVAEILDNVAGDRLSESPSTPLAARLNLATAKQNDLLTVKEVDLSLLRSATSQSPEWSRLKQDIVSGSAIERAQVLENLPPQARRMLATDPQLVDDLKASLSAPEFAQTAAQLMVHVPREVNEPASARRAAQQQAARMLNDPDTTANLLKSGARVVVVPSNVPMTSLAEFSHLQGLKTNDGRYWDAVRGSGGLLAAMTEENLLGKTTSVGGAKSNYPDGYSTATHEFGHTIYEHGLSEADRRTVIESYQNRLNTSNASWPDGPMVSAKDGKPTMSYGSTSAHEYFAQITNAYLGTNGGMDPFTGQNRNNSAEWVRQNAPELVPVLTKVYGHTPNTLQANSVNQAKAEKQLYADLRMFLVQSGLRTPTGSTNNSETNSEQHSLQSHPNSPQIHPLAMSTFLATGFPPSASTEATNAGVAAVARTKSEGFNSHSLNGPPNNLAVKVPVQNQNTPSTRAHR</sequence>
<dbReference type="RefSeq" id="WP_186763520.1">
    <property type="nucleotide sequence ID" value="NZ_VOBR01000073.1"/>
</dbReference>
<feature type="region of interest" description="Disordered" evidence="2">
    <location>
        <begin position="335"/>
        <end position="355"/>
    </location>
</feature>
<dbReference type="SUPFAM" id="SSF55486">
    <property type="entry name" value="Metalloproteases ('zincins'), catalytic domain"/>
    <property type="match status" value="1"/>
</dbReference>
<dbReference type="EMBL" id="VOBR01000073">
    <property type="protein sequence ID" value="TWP43176.1"/>
    <property type="molecule type" value="Genomic_DNA"/>
</dbReference>
<reference evidence="3 4" key="1">
    <citation type="submission" date="2019-07" db="EMBL/GenBank/DDBJ databases">
        <title>Lentzea xizangensis sp. nov., isolated from Qinghai-Tibetan Plateau Soils.</title>
        <authorList>
            <person name="Huang J."/>
        </authorList>
    </citation>
    <scope>NUCLEOTIDE SEQUENCE [LARGE SCALE GENOMIC DNA]</scope>
    <source>
        <strain evidence="3 4">FXJ1.1311</strain>
    </source>
</reference>
<keyword evidence="1" id="KW-0175">Coiled coil</keyword>
<dbReference type="Gene3D" id="3.40.390.10">
    <property type="entry name" value="Collagenase (Catalytic Domain)"/>
    <property type="match status" value="1"/>
</dbReference>
<gene>
    <name evidence="3" type="ORF">FKR81_42845</name>
</gene>
<organism evidence="3 4">
    <name type="scientific">Lentzea tibetensis</name>
    <dbReference type="NCBI Taxonomy" id="2591470"/>
    <lineage>
        <taxon>Bacteria</taxon>
        <taxon>Bacillati</taxon>
        <taxon>Actinomycetota</taxon>
        <taxon>Actinomycetes</taxon>
        <taxon>Pseudonocardiales</taxon>
        <taxon>Pseudonocardiaceae</taxon>
        <taxon>Lentzea</taxon>
    </lineage>
</organism>
<feature type="compositionally biased region" description="Polar residues" evidence="2">
    <location>
        <begin position="1306"/>
        <end position="1318"/>
    </location>
</feature>
<name>A0A563EEH5_9PSEU</name>
<feature type="region of interest" description="Disordered" evidence="2">
    <location>
        <begin position="1288"/>
        <end position="1318"/>
    </location>
</feature>
<keyword evidence="4" id="KW-1185">Reference proteome</keyword>
<feature type="coiled-coil region" evidence="1">
    <location>
        <begin position="755"/>
        <end position="785"/>
    </location>
</feature>
<evidence type="ECO:0000313" key="3">
    <source>
        <dbReference type="EMBL" id="TWP43176.1"/>
    </source>
</evidence>
<feature type="region of interest" description="Disordered" evidence="2">
    <location>
        <begin position="1223"/>
        <end position="1248"/>
    </location>
</feature>
<proteinExistence type="predicted"/>